<evidence type="ECO:0000256" key="1">
    <source>
        <dbReference type="SAM" id="MobiDB-lite"/>
    </source>
</evidence>
<accession>A0A0A9CEQ3</accession>
<dbReference type="AlphaFoldDB" id="A0A0A9CEQ3"/>
<reference evidence="2" key="2">
    <citation type="journal article" date="2015" name="Data Brief">
        <title>Shoot transcriptome of the giant reed, Arundo donax.</title>
        <authorList>
            <person name="Barrero R.A."/>
            <person name="Guerrero F.D."/>
            <person name="Moolhuijzen P."/>
            <person name="Goolsby J.A."/>
            <person name="Tidwell J."/>
            <person name="Bellgard S.E."/>
            <person name="Bellgard M.I."/>
        </authorList>
    </citation>
    <scope>NUCLEOTIDE SEQUENCE</scope>
    <source>
        <tissue evidence="2">Shoot tissue taken approximately 20 cm above the soil surface</tissue>
    </source>
</reference>
<reference evidence="2" key="1">
    <citation type="submission" date="2014-09" db="EMBL/GenBank/DDBJ databases">
        <authorList>
            <person name="Magalhaes I.L.F."/>
            <person name="Oliveira U."/>
            <person name="Santos F.R."/>
            <person name="Vidigal T.H.D.A."/>
            <person name="Brescovit A.D."/>
            <person name="Santos A.J."/>
        </authorList>
    </citation>
    <scope>NUCLEOTIDE SEQUENCE</scope>
    <source>
        <tissue evidence="2">Shoot tissue taken approximately 20 cm above the soil surface</tissue>
    </source>
</reference>
<sequence length="307" mass="31265">MTTSLPLAAAFKKYSSISLTIPTSDFLLQVTTEESASFVAQLTIVELSSPRALLFAGFNSTLLTMPSTLSSTLSSPSPSNSVFVSIQVSSSMVTCKATSLSSLSANGDGKLKGRTLKGSKSSHATPGGGGGGKGVEQLSVSSSSSSMKSSRWSSPLLFSIFFIVSLIGLKARGGGVSSSSLFSIFLVVIGLKGRGGGGRGEGSIEDITEGSGGGGGGGSGGGEGATARPTGVCCDNADSTSANCRRVAPVLRRACRYAMCAAASSGRRRTSCFMSCLLSLHLLTGSSFSTLECEQPICHQCPQIPHR</sequence>
<proteinExistence type="predicted"/>
<protein>
    <submittedName>
        <fullName evidence="2">Uncharacterized protein</fullName>
    </submittedName>
</protein>
<dbReference type="EMBL" id="GBRH01223101">
    <property type="protein sequence ID" value="JAD74794.1"/>
    <property type="molecule type" value="Transcribed_RNA"/>
</dbReference>
<feature type="compositionally biased region" description="Gly residues" evidence="1">
    <location>
        <begin position="210"/>
        <end position="223"/>
    </location>
</feature>
<feature type="region of interest" description="Disordered" evidence="1">
    <location>
        <begin position="107"/>
        <end position="140"/>
    </location>
</feature>
<evidence type="ECO:0000313" key="2">
    <source>
        <dbReference type="EMBL" id="JAD74794.1"/>
    </source>
</evidence>
<organism evidence="2">
    <name type="scientific">Arundo donax</name>
    <name type="common">Giant reed</name>
    <name type="synonym">Donax arundinaceus</name>
    <dbReference type="NCBI Taxonomy" id="35708"/>
    <lineage>
        <taxon>Eukaryota</taxon>
        <taxon>Viridiplantae</taxon>
        <taxon>Streptophyta</taxon>
        <taxon>Embryophyta</taxon>
        <taxon>Tracheophyta</taxon>
        <taxon>Spermatophyta</taxon>
        <taxon>Magnoliopsida</taxon>
        <taxon>Liliopsida</taxon>
        <taxon>Poales</taxon>
        <taxon>Poaceae</taxon>
        <taxon>PACMAD clade</taxon>
        <taxon>Arundinoideae</taxon>
        <taxon>Arundineae</taxon>
        <taxon>Arundo</taxon>
    </lineage>
</organism>
<feature type="region of interest" description="Disordered" evidence="1">
    <location>
        <begin position="193"/>
        <end position="223"/>
    </location>
</feature>
<name>A0A0A9CEQ3_ARUDO</name>